<keyword evidence="3" id="KW-1185">Reference proteome</keyword>
<protein>
    <recommendedName>
        <fullName evidence="4">MotA/TolQ/ExbB proton channel domain-containing protein</fullName>
    </recommendedName>
</protein>
<accession>A0A6C0GIH6</accession>
<dbReference type="EMBL" id="CP048222">
    <property type="protein sequence ID" value="QHT67861.1"/>
    <property type="molecule type" value="Genomic_DNA"/>
</dbReference>
<dbReference type="Proteomes" id="UP000480178">
    <property type="component" value="Chromosome"/>
</dbReference>
<dbReference type="RefSeq" id="WP_162443883.1">
    <property type="nucleotide sequence ID" value="NZ_CP048222.1"/>
</dbReference>
<dbReference type="AlphaFoldDB" id="A0A6C0GIH6"/>
<organism evidence="2 3">
    <name type="scientific">Rhodocytophaga rosea</name>
    <dbReference type="NCBI Taxonomy" id="2704465"/>
    <lineage>
        <taxon>Bacteria</taxon>
        <taxon>Pseudomonadati</taxon>
        <taxon>Bacteroidota</taxon>
        <taxon>Cytophagia</taxon>
        <taxon>Cytophagales</taxon>
        <taxon>Rhodocytophagaceae</taxon>
        <taxon>Rhodocytophaga</taxon>
    </lineage>
</organism>
<evidence type="ECO:0000256" key="1">
    <source>
        <dbReference type="SAM" id="Phobius"/>
    </source>
</evidence>
<feature type="transmembrane region" description="Helical" evidence="1">
    <location>
        <begin position="116"/>
        <end position="138"/>
    </location>
</feature>
<gene>
    <name evidence="2" type="ORF">GXP67_15040</name>
</gene>
<feature type="transmembrane region" description="Helical" evidence="1">
    <location>
        <begin position="461"/>
        <end position="486"/>
    </location>
</feature>
<evidence type="ECO:0000313" key="3">
    <source>
        <dbReference type="Proteomes" id="UP000480178"/>
    </source>
</evidence>
<reference evidence="2 3" key="1">
    <citation type="submission" date="2020-01" db="EMBL/GenBank/DDBJ databases">
        <authorList>
            <person name="Kim M.K."/>
        </authorList>
    </citation>
    <scope>NUCLEOTIDE SEQUENCE [LARGE SCALE GENOMIC DNA]</scope>
    <source>
        <strain evidence="2 3">172606-1</strain>
    </source>
</reference>
<dbReference type="KEGG" id="rhoz:GXP67_15040"/>
<sequence length="488" mass="54762">MMPMGFDVVTLLEILCIGIILILQIYQYRLNLSKINHLEEIYPETGLEVVDIEEAEGLKLINQNGNFNEGFVRILSATNLYLQKNRGNAADFNILRDISERESEALENEIESNIALPLYIGLMGTFVGVIIGLLEITFFEEIKDSSIQSFLGGVLIGMGGSACGLLLTTLGNYYFKKARLSRDRNKNNYYTFLQAELLPSLTSDMAASLSSLKNNLDAFNQEFSENISSFKGTVSGITQNLSLQKEFLETLQRGSYQQIVQANVEVFSKIEKSLPVLEQFIRSIGEANILTEQAKSSFSAIKQIMDDLRGFREGIQGLGKYMQENDNLIEKQVRYLNSYIQTAGQATDHMGKHFDKVDDAVTRFVEKRIQTLMEDSRKAAVQIEDYFARMREDNIHIALAKQIDSLKTEIQKVGNGKPATPQLPNLHPLAPKQDAVKTVVNNSPAIPVIKNEFINSPAFKIFVYVSTAFYAIALAAFIGFIMARFFNN</sequence>
<evidence type="ECO:0000313" key="2">
    <source>
        <dbReference type="EMBL" id="QHT67861.1"/>
    </source>
</evidence>
<proteinExistence type="predicted"/>
<feature type="transmembrane region" description="Helical" evidence="1">
    <location>
        <begin position="150"/>
        <end position="175"/>
    </location>
</feature>
<keyword evidence="1" id="KW-0472">Membrane</keyword>
<feature type="transmembrane region" description="Helical" evidence="1">
    <location>
        <begin position="6"/>
        <end position="26"/>
    </location>
</feature>
<evidence type="ECO:0008006" key="4">
    <source>
        <dbReference type="Google" id="ProtNLM"/>
    </source>
</evidence>
<keyword evidence="1" id="KW-0812">Transmembrane</keyword>
<name>A0A6C0GIH6_9BACT</name>
<keyword evidence="1" id="KW-1133">Transmembrane helix</keyword>